<dbReference type="EMBL" id="BAABDJ010000040">
    <property type="protein sequence ID" value="GAA4019763.1"/>
    <property type="molecule type" value="Genomic_DNA"/>
</dbReference>
<dbReference type="PANTHER" id="PTHR32182:SF22">
    <property type="entry name" value="ATP-DEPENDENT ENDONUCLEASE, OLD FAMILY-RELATED"/>
    <property type="match status" value="1"/>
</dbReference>
<dbReference type="InterPro" id="IPR027417">
    <property type="entry name" value="P-loop_NTPase"/>
</dbReference>
<dbReference type="RefSeq" id="WP_345075131.1">
    <property type="nucleotide sequence ID" value="NZ_BAABDJ010000040.1"/>
</dbReference>
<name>A0ABP7T1V7_9BACT</name>
<sequence length="209" mass="23777">MSTNISEQNRLNSNGSNIISFLFTLSQNHKNRYKSLERDLERCVGTLTSISTPADPNEIGKLKLKFFDQNDTGYWAEEVSEGVLYFLAVLCIIHQPDPPKLLLLEEPEKGIHPRRIKEVMEFIFELAELRDIQIIITSHSPYVVDHFTDTPENISVFDRENGETVIRNALYDIIEPANARNAEKNLPPIHYTDALGEHWVSGFLGGVPL</sequence>
<protein>
    <recommendedName>
        <fullName evidence="1">ATPase AAA-type core domain-containing protein</fullName>
    </recommendedName>
</protein>
<reference evidence="3" key="1">
    <citation type="journal article" date="2019" name="Int. J. Syst. Evol. Microbiol.">
        <title>The Global Catalogue of Microorganisms (GCM) 10K type strain sequencing project: providing services to taxonomists for standard genome sequencing and annotation.</title>
        <authorList>
            <consortium name="The Broad Institute Genomics Platform"/>
            <consortium name="The Broad Institute Genome Sequencing Center for Infectious Disease"/>
            <person name="Wu L."/>
            <person name="Ma J."/>
        </authorList>
    </citation>
    <scope>NUCLEOTIDE SEQUENCE [LARGE SCALE GENOMIC DNA]</scope>
    <source>
        <strain evidence="3">JCM 17224</strain>
    </source>
</reference>
<feature type="domain" description="ATPase AAA-type core" evidence="1">
    <location>
        <begin position="75"/>
        <end position="145"/>
    </location>
</feature>
<evidence type="ECO:0000313" key="3">
    <source>
        <dbReference type="Proteomes" id="UP001500567"/>
    </source>
</evidence>
<proteinExistence type="predicted"/>
<evidence type="ECO:0000259" key="1">
    <source>
        <dbReference type="Pfam" id="PF13304"/>
    </source>
</evidence>
<evidence type="ECO:0000313" key="2">
    <source>
        <dbReference type="EMBL" id="GAA4019763.1"/>
    </source>
</evidence>
<dbReference type="InterPro" id="IPR003959">
    <property type="entry name" value="ATPase_AAA_core"/>
</dbReference>
<dbReference type="SUPFAM" id="SSF52540">
    <property type="entry name" value="P-loop containing nucleoside triphosphate hydrolases"/>
    <property type="match status" value="1"/>
</dbReference>
<dbReference type="Proteomes" id="UP001500567">
    <property type="component" value="Unassembled WGS sequence"/>
</dbReference>
<gene>
    <name evidence="2" type="ORF">GCM10022408_37360</name>
</gene>
<dbReference type="Gene3D" id="3.40.50.300">
    <property type="entry name" value="P-loop containing nucleotide triphosphate hydrolases"/>
    <property type="match status" value="1"/>
</dbReference>
<organism evidence="2 3">
    <name type="scientific">Hymenobacter fastidiosus</name>
    <dbReference type="NCBI Taxonomy" id="486264"/>
    <lineage>
        <taxon>Bacteria</taxon>
        <taxon>Pseudomonadati</taxon>
        <taxon>Bacteroidota</taxon>
        <taxon>Cytophagia</taxon>
        <taxon>Cytophagales</taxon>
        <taxon>Hymenobacteraceae</taxon>
        <taxon>Hymenobacter</taxon>
    </lineage>
</organism>
<comment type="caution">
    <text evidence="2">The sequence shown here is derived from an EMBL/GenBank/DDBJ whole genome shotgun (WGS) entry which is preliminary data.</text>
</comment>
<dbReference type="Pfam" id="PF13304">
    <property type="entry name" value="AAA_21"/>
    <property type="match status" value="1"/>
</dbReference>
<accession>A0ABP7T1V7</accession>
<keyword evidence="3" id="KW-1185">Reference proteome</keyword>
<dbReference type="PANTHER" id="PTHR32182">
    <property type="entry name" value="DNA REPLICATION AND REPAIR PROTEIN RECF"/>
    <property type="match status" value="1"/>
</dbReference>
<dbReference type="CDD" id="cd00267">
    <property type="entry name" value="ABC_ATPase"/>
    <property type="match status" value="1"/>
</dbReference>